<dbReference type="SUPFAM" id="SSF56436">
    <property type="entry name" value="C-type lectin-like"/>
    <property type="match status" value="1"/>
</dbReference>
<dbReference type="EMBL" id="JACIGW010000006">
    <property type="protein sequence ID" value="MBB4350667.1"/>
    <property type="molecule type" value="Genomic_DNA"/>
</dbReference>
<dbReference type="EMBL" id="JACIHM010000007">
    <property type="protein sequence ID" value="MBB4448477.1"/>
    <property type="molecule type" value="Genomic_DNA"/>
</dbReference>
<dbReference type="Gene3D" id="3.90.1580.10">
    <property type="entry name" value="paralog of FGE (formylglycine-generating enzyme)"/>
    <property type="match status" value="1"/>
</dbReference>
<dbReference type="PANTHER" id="PTHR23150">
    <property type="entry name" value="SULFATASE MODIFYING FACTOR 1, 2"/>
    <property type="match status" value="1"/>
</dbReference>
<proteinExistence type="predicted"/>
<keyword evidence="7" id="KW-1185">Reference proteome</keyword>
<evidence type="ECO:0000313" key="4">
    <source>
        <dbReference type="EMBL" id="MBB4413862.1"/>
    </source>
</evidence>
<protein>
    <submittedName>
        <fullName evidence="4">Formylglycine-generating enzyme required for sulfatase activity</fullName>
    </submittedName>
</protein>
<reference evidence="6 7" key="1">
    <citation type="submission" date="2020-08" db="EMBL/GenBank/DDBJ databases">
        <title>Genomic Encyclopedia of Type Strains, Phase IV (KMG-V): Genome sequencing to study the core and pangenomes of soil and plant-associated prokaryotes.</title>
        <authorList>
            <person name="Whitman W."/>
        </authorList>
    </citation>
    <scope>NUCLEOTIDE SEQUENCE [LARGE SCALE GENOMIC DNA]</scope>
    <source>
        <strain evidence="4 7">SEMIA 444</strain>
        <strain evidence="3 6">SEMIA 448</strain>
        <strain evidence="5 8">SEMIA 452</strain>
    </source>
</reference>
<accession>A0A7W6XBL8</accession>
<dbReference type="InterPro" id="IPR005532">
    <property type="entry name" value="SUMF_dom"/>
</dbReference>
<evidence type="ECO:0000259" key="2">
    <source>
        <dbReference type="Pfam" id="PF03781"/>
    </source>
</evidence>
<organism evidence="4 7">
    <name type="scientific">Aliirhizobium cellulosilyticum</name>
    <dbReference type="NCBI Taxonomy" id="393664"/>
    <lineage>
        <taxon>Bacteria</taxon>
        <taxon>Pseudomonadati</taxon>
        <taxon>Pseudomonadota</taxon>
        <taxon>Alphaproteobacteria</taxon>
        <taxon>Hyphomicrobiales</taxon>
        <taxon>Rhizobiaceae</taxon>
        <taxon>Aliirhizobium</taxon>
    </lineage>
</organism>
<sequence length="298" mass="32630">MTFFNAALLRNAFSSIALPFALVVGLTGAIGFQSGLLPTRGDGGPVPETISIPAGRLEYRESGEFFRNGLAVDAPMTKTLRQPLEIMKYQVSAESYDQCVLEGGCTRRDLPTSSRADLPVTGVSFDDAAIYARWLSDKTGEVWRLPSIEELAFAAGSKYPDDALGIDPESKNPALRWLADYERETARKASRLPHPQPYGSFGENEHGLADFGGNIWEWTSTCLRRVMLDRYSKPISEAESCGIYITAGKHSAPLSSFIREPKGGGCSVGAPPDNVGFRLVRDRRWYAPLLFAISGRPM</sequence>
<dbReference type="Proteomes" id="UP000524535">
    <property type="component" value="Unassembled WGS sequence"/>
</dbReference>
<name>A0A7W6XBL8_9HYPH</name>
<feature type="domain" description="Sulfatase-modifying factor enzyme-like" evidence="2">
    <location>
        <begin position="46"/>
        <end position="281"/>
    </location>
</feature>
<evidence type="ECO:0000313" key="6">
    <source>
        <dbReference type="Proteomes" id="UP000520770"/>
    </source>
</evidence>
<dbReference type="PANTHER" id="PTHR23150:SF19">
    <property type="entry name" value="FORMYLGLYCINE-GENERATING ENZYME"/>
    <property type="match status" value="1"/>
</dbReference>
<dbReference type="EMBL" id="JACIGY010000007">
    <property type="protein sequence ID" value="MBB4413862.1"/>
    <property type="molecule type" value="Genomic_DNA"/>
</dbReference>
<evidence type="ECO:0000313" key="7">
    <source>
        <dbReference type="Proteomes" id="UP000524535"/>
    </source>
</evidence>
<feature type="transmembrane region" description="Helical" evidence="1">
    <location>
        <begin position="12"/>
        <end position="32"/>
    </location>
</feature>
<dbReference type="Proteomes" id="UP000576087">
    <property type="component" value="Unassembled WGS sequence"/>
</dbReference>
<dbReference type="InterPro" id="IPR051043">
    <property type="entry name" value="Sulfatase_Mod_Factor_Kinase"/>
</dbReference>
<dbReference type="Pfam" id="PF03781">
    <property type="entry name" value="FGE-sulfatase"/>
    <property type="match status" value="1"/>
</dbReference>
<evidence type="ECO:0000313" key="8">
    <source>
        <dbReference type="Proteomes" id="UP000576087"/>
    </source>
</evidence>
<keyword evidence="1" id="KW-0472">Membrane</keyword>
<keyword evidence="1" id="KW-1133">Transmembrane helix</keyword>
<dbReference type="InterPro" id="IPR016187">
    <property type="entry name" value="CTDL_fold"/>
</dbReference>
<dbReference type="GO" id="GO:0120147">
    <property type="term" value="F:formylglycine-generating oxidase activity"/>
    <property type="evidence" value="ECO:0007669"/>
    <property type="project" value="TreeGrafter"/>
</dbReference>
<evidence type="ECO:0000313" key="3">
    <source>
        <dbReference type="EMBL" id="MBB4350667.1"/>
    </source>
</evidence>
<dbReference type="Proteomes" id="UP000520770">
    <property type="component" value="Unassembled WGS sequence"/>
</dbReference>
<evidence type="ECO:0000256" key="1">
    <source>
        <dbReference type="SAM" id="Phobius"/>
    </source>
</evidence>
<dbReference type="InterPro" id="IPR042095">
    <property type="entry name" value="SUMF_sf"/>
</dbReference>
<gene>
    <name evidence="4" type="ORF">GGE31_004400</name>
    <name evidence="3" type="ORF">GGE33_004441</name>
    <name evidence="5" type="ORF">GGE35_004323</name>
</gene>
<dbReference type="AlphaFoldDB" id="A0A7W6XBL8"/>
<evidence type="ECO:0000313" key="5">
    <source>
        <dbReference type="EMBL" id="MBB4448477.1"/>
    </source>
</evidence>
<comment type="caution">
    <text evidence="4">The sequence shown here is derived from an EMBL/GenBank/DDBJ whole genome shotgun (WGS) entry which is preliminary data.</text>
</comment>
<dbReference type="RefSeq" id="WP_183686747.1">
    <property type="nucleotide sequence ID" value="NZ_JACIGW010000006.1"/>
</dbReference>
<keyword evidence="1" id="KW-0812">Transmembrane</keyword>